<feature type="transmembrane region" description="Helical" evidence="9">
    <location>
        <begin position="435"/>
        <end position="456"/>
    </location>
</feature>
<accession>A0A939K2N6</accession>
<comment type="caution">
    <text evidence="11">The sequence shown here is derived from an EMBL/GenBank/DDBJ whole genome shotgun (WGS) entry which is preliminary data.</text>
</comment>
<evidence type="ECO:0000256" key="7">
    <source>
        <dbReference type="ARBA" id="ARBA00023136"/>
    </source>
</evidence>
<evidence type="ECO:0000256" key="6">
    <source>
        <dbReference type="ARBA" id="ARBA00022989"/>
    </source>
</evidence>
<keyword evidence="4 8" id="KW-0812">Transmembrane</keyword>
<evidence type="ECO:0000256" key="2">
    <source>
        <dbReference type="ARBA" id="ARBA00022448"/>
    </source>
</evidence>
<dbReference type="Proteomes" id="UP000664795">
    <property type="component" value="Unassembled WGS sequence"/>
</dbReference>
<feature type="transmembrane region" description="Helical" evidence="9">
    <location>
        <begin position="91"/>
        <end position="107"/>
    </location>
</feature>
<keyword evidence="12" id="KW-1185">Reference proteome</keyword>
<keyword evidence="2 8" id="KW-0813">Transport</keyword>
<proteinExistence type="inferred from homology"/>
<dbReference type="InterPro" id="IPR020846">
    <property type="entry name" value="MFS_dom"/>
</dbReference>
<dbReference type="InterPro" id="IPR018456">
    <property type="entry name" value="PTR2_symporter_CS"/>
</dbReference>
<evidence type="ECO:0000259" key="10">
    <source>
        <dbReference type="PROSITE" id="PS50850"/>
    </source>
</evidence>
<feature type="transmembrane region" description="Helical" evidence="9">
    <location>
        <begin position="178"/>
        <end position="199"/>
    </location>
</feature>
<feature type="transmembrane region" description="Helical" evidence="9">
    <location>
        <begin position="287"/>
        <end position="304"/>
    </location>
</feature>
<dbReference type="PROSITE" id="PS01023">
    <property type="entry name" value="PTR2_2"/>
    <property type="match status" value="1"/>
</dbReference>
<dbReference type="AlphaFoldDB" id="A0A939K2N6"/>
<dbReference type="Pfam" id="PF00854">
    <property type="entry name" value="PTR2"/>
    <property type="match status" value="1"/>
</dbReference>
<dbReference type="GO" id="GO:0006857">
    <property type="term" value="P:oligopeptide transport"/>
    <property type="evidence" value="ECO:0007669"/>
    <property type="project" value="InterPro"/>
</dbReference>
<organism evidence="11 12">
    <name type="scientific">Fibrella aquatilis</name>
    <dbReference type="NCBI Taxonomy" id="2817059"/>
    <lineage>
        <taxon>Bacteria</taxon>
        <taxon>Pseudomonadati</taxon>
        <taxon>Bacteroidota</taxon>
        <taxon>Cytophagia</taxon>
        <taxon>Cytophagales</taxon>
        <taxon>Spirosomataceae</taxon>
        <taxon>Fibrella</taxon>
    </lineage>
</organism>
<dbReference type="EMBL" id="JAFMYU010000029">
    <property type="protein sequence ID" value="MBO0934256.1"/>
    <property type="molecule type" value="Genomic_DNA"/>
</dbReference>
<reference evidence="11 12" key="1">
    <citation type="submission" date="2021-03" db="EMBL/GenBank/DDBJ databases">
        <title>Fibrella sp. HMF5036 genome sequencing and assembly.</title>
        <authorList>
            <person name="Kang H."/>
            <person name="Kim H."/>
            <person name="Bae S."/>
            <person name="Joh K."/>
        </authorList>
    </citation>
    <scope>NUCLEOTIDE SEQUENCE [LARGE SCALE GENOMIC DNA]</scope>
    <source>
        <strain evidence="11 12">HMF5036</strain>
    </source>
</reference>
<keyword evidence="7 9" id="KW-0472">Membrane</keyword>
<evidence type="ECO:0000256" key="9">
    <source>
        <dbReference type="SAM" id="Phobius"/>
    </source>
</evidence>
<dbReference type="PANTHER" id="PTHR23517">
    <property type="entry name" value="RESISTANCE PROTEIN MDTM, PUTATIVE-RELATED-RELATED"/>
    <property type="match status" value="1"/>
</dbReference>
<feature type="domain" description="Major facilitator superfamily (MFS) profile" evidence="10">
    <location>
        <begin position="21"/>
        <end position="491"/>
    </location>
</feature>
<keyword evidence="3" id="KW-1003">Cell membrane</keyword>
<dbReference type="RefSeq" id="WP_207338222.1">
    <property type="nucleotide sequence ID" value="NZ_JAFMYU010000029.1"/>
</dbReference>
<evidence type="ECO:0000256" key="3">
    <source>
        <dbReference type="ARBA" id="ARBA00022475"/>
    </source>
</evidence>
<comment type="subcellular location">
    <subcellularLocation>
        <location evidence="1">Cell membrane</location>
        <topology evidence="1">Multi-pass membrane protein</topology>
    </subcellularLocation>
    <subcellularLocation>
        <location evidence="8">Membrane</location>
        <topology evidence="8">Multi-pass membrane protein</topology>
    </subcellularLocation>
</comment>
<sequence length="498" mass="53724">MTPTTTPTAATPVGHPPGLYVLFFTEMWERFSYYGMRAILLLFLIDNVRGGMGLTEAEGAAIYGIYTSSVYLLSLPGGWIADNILGQRKSIFYGGIIIMLGHIVLAMPGGSALFYFGLFIVAIGTGLLKPNISTLVGELYPEGGARKDAAFSIFYMGINIGSLLGITIVGYLGQKVGWHYGFGAAAVGMALGIVTFRLAGQRYLSHLGNVPAPAVDGKAETSSKRPLFIFLAVMVLVLATLQFTNIIDLTTAQGLAKGMGTIISMIALGYFIFILVAGGLDAVEKKRVSVLFVFFLASALYWAGNEQQGSSLQIFADRYTDLVFFGWQIPSSWFQNLNPAFILLFSPVLAVLWVFLANRKISYPVPAKFATSLLLLGIAYVIMVIAAKIALTGTRTSPLFLTGTYLFFTLAELFLSPVGLSAFSKLAPKRYTSQLMGLWFIGSSLGNLVAGLFAGGFDEKNVASMPGLFQSVVIFTIGSGLLMLLFVRPLKRWMGGIE</sequence>
<keyword evidence="5" id="KW-0653">Protein transport</keyword>
<feature type="transmembrane region" description="Helical" evidence="9">
    <location>
        <begin position="227"/>
        <end position="247"/>
    </location>
</feature>
<feature type="transmembrane region" description="Helical" evidence="9">
    <location>
        <begin position="403"/>
        <end position="423"/>
    </location>
</feature>
<dbReference type="SUPFAM" id="SSF103473">
    <property type="entry name" value="MFS general substrate transporter"/>
    <property type="match status" value="2"/>
</dbReference>
<evidence type="ECO:0000313" key="12">
    <source>
        <dbReference type="Proteomes" id="UP000664795"/>
    </source>
</evidence>
<evidence type="ECO:0000256" key="8">
    <source>
        <dbReference type="RuleBase" id="RU003755"/>
    </source>
</evidence>
<dbReference type="GO" id="GO:1904680">
    <property type="term" value="F:peptide transmembrane transporter activity"/>
    <property type="evidence" value="ECO:0007669"/>
    <property type="project" value="InterPro"/>
</dbReference>
<dbReference type="InterPro" id="IPR005279">
    <property type="entry name" value="Dipep/tripep_permease"/>
</dbReference>
<dbReference type="GO" id="GO:0005886">
    <property type="term" value="C:plasma membrane"/>
    <property type="evidence" value="ECO:0007669"/>
    <property type="project" value="UniProtKB-SubCell"/>
</dbReference>
<dbReference type="InterPro" id="IPR000109">
    <property type="entry name" value="POT_fam"/>
</dbReference>
<evidence type="ECO:0000256" key="4">
    <source>
        <dbReference type="ARBA" id="ARBA00022692"/>
    </source>
</evidence>
<gene>
    <name evidence="11" type="ORF">J2I48_24830</name>
</gene>
<dbReference type="CDD" id="cd17346">
    <property type="entry name" value="MFS_DtpA_like"/>
    <property type="match status" value="1"/>
</dbReference>
<name>A0A939K2N6_9BACT</name>
<keyword evidence="6 9" id="KW-1133">Transmembrane helix</keyword>
<evidence type="ECO:0000256" key="1">
    <source>
        <dbReference type="ARBA" id="ARBA00004651"/>
    </source>
</evidence>
<dbReference type="Gene3D" id="1.20.1250.20">
    <property type="entry name" value="MFS general substrate transporter like domains"/>
    <property type="match status" value="1"/>
</dbReference>
<feature type="transmembrane region" description="Helical" evidence="9">
    <location>
        <begin position="153"/>
        <end position="172"/>
    </location>
</feature>
<dbReference type="PROSITE" id="PS50850">
    <property type="entry name" value="MFS"/>
    <property type="match status" value="1"/>
</dbReference>
<feature type="transmembrane region" description="Helical" evidence="9">
    <location>
        <begin position="340"/>
        <end position="357"/>
    </location>
</feature>
<evidence type="ECO:0000313" key="11">
    <source>
        <dbReference type="EMBL" id="MBO0934256.1"/>
    </source>
</evidence>
<feature type="transmembrane region" description="Helical" evidence="9">
    <location>
        <begin position="60"/>
        <end position="79"/>
    </location>
</feature>
<protein>
    <submittedName>
        <fullName evidence="11">Peptide MFS transporter</fullName>
    </submittedName>
</protein>
<dbReference type="NCBIfam" id="TIGR00924">
    <property type="entry name" value="yjdL_sub1_fam"/>
    <property type="match status" value="1"/>
</dbReference>
<feature type="transmembrane region" description="Helical" evidence="9">
    <location>
        <begin position="468"/>
        <end position="487"/>
    </location>
</feature>
<dbReference type="InterPro" id="IPR036259">
    <property type="entry name" value="MFS_trans_sf"/>
</dbReference>
<feature type="transmembrane region" description="Helical" evidence="9">
    <location>
        <begin position="369"/>
        <end position="391"/>
    </location>
</feature>
<dbReference type="PANTHER" id="PTHR23517:SF15">
    <property type="entry name" value="PROTON-DEPENDENT OLIGOPEPTIDE FAMILY TRANSPORT PROTEIN"/>
    <property type="match status" value="1"/>
</dbReference>
<keyword evidence="5" id="KW-0571">Peptide transport</keyword>
<feature type="transmembrane region" description="Helical" evidence="9">
    <location>
        <begin position="259"/>
        <end position="280"/>
    </location>
</feature>
<comment type="similarity">
    <text evidence="8">Belongs to the major facilitator superfamily. Proton-dependent oligopeptide transporter (POT/PTR) (TC 2.A.17) family.</text>
</comment>
<dbReference type="InterPro" id="IPR050171">
    <property type="entry name" value="MFS_Transporters"/>
</dbReference>
<evidence type="ECO:0000256" key="5">
    <source>
        <dbReference type="ARBA" id="ARBA00022856"/>
    </source>
</evidence>